<name>A0A507EDN5_9FUNG</name>
<evidence type="ECO:0000313" key="3">
    <source>
        <dbReference type="Proteomes" id="UP000318582"/>
    </source>
</evidence>
<organism evidence="2 3">
    <name type="scientific">Powellomyces hirtus</name>
    <dbReference type="NCBI Taxonomy" id="109895"/>
    <lineage>
        <taxon>Eukaryota</taxon>
        <taxon>Fungi</taxon>
        <taxon>Fungi incertae sedis</taxon>
        <taxon>Chytridiomycota</taxon>
        <taxon>Chytridiomycota incertae sedis</taxon>
        <taxon>Chytridiomycetes</taxon>
        <taxon>Spizellomycetales</taxon>
        <taxon>Powellomycetaceae</taxon>
        <taxon>Powellomyces</taxon>
    </lineage>
</organism>
<gene>
    <name evidence="2" type="ORF">PhCBS80983_g00533</name>
</gene>
<dbReference type="Proteomes" id="UP000318582">
    <property type="component" value="Unassembled WGS sequence"/>
</dbReference>
<accession>A0A507EDN5</accession>
<keyword evidence="1" id="KW-0812">Transmembrane</keyword>
<proteinExistence type="predicted"/>
<evidence type="ECO:0000256" key="1">
    <source>
        <dbReference type="SAM" id="Phobius"/>
    </source>
</evidence>
<sequence>MVFLEKQILDHLGYWIQTSKHQLSPEEKECVKFYDKSPIYFGIANFAVWGSLAYYTLDFRAFFNPNANTTASPPPTQAPVKQMVSAQPLSRTPKFTPAVRPVMPAWITLWGIAAISAGAFASTYYTSKWAARQCLQCFIDMEDKKSQLYLATRQLLKEHNADAEQYFKIEKHRLKRIE</sequence>
<keyword evidence="1" id="KW-1133">Transmembrane helix</keyword>
<keyword evidence="1" id="KW-0472">Membrane</keyword>
<feature type="transmembrane region" description="Helical" evidence="1">
    <location>
        <begin position="103"/>
        <end position="125"/>
    </location>
</feature>
<reference evidence="2 3" key="1">
    <citation type="journal article" date="2019" name="Sci. Rep.">
        <title>Comparative genomics of chytrid fungi reveal insights into the obligate biotrophic and pathogenic lifestyle of Synchytrium endobioticum.</title>
        <authorList>
            <person name="van de Vossenberg B.T.L.H."/>
            <person name="Warris S."/>
            <person name="Nguyen H.D.T."/>
            <person name="van Gent-Pelzer M.P.E."/>
            <person name="Joly D.L."/>
            <person name="van de Geest H.C."/>
            <person name="Bonants P.J.M."/>
            <person name="Smith D.S."/>
            <person name="Levesque C.A."/>
            <person name="van der Lee T.A.J."/>
        </authorList>
    </citation>
    <scope>NUCLEOTIDE SEQUENCE [LARGE SCALE GENOMIC DNA]</scope>
    <source>
        <strain evidence="2 3">CBS 809.83</strain>
    </source>
</reference>
<evidence type="ECO:0008006" key="4">
    <source>
        <dbReference type="Google" id="ProtNLM"/>
    </source>
</evidence>
<dbReference type="AlphaFoldDB" id="A0A507EDN5"/>
<comment type="caution">
    <text evidence="2">The sequence shown here is derived from an EMBL/GenBank/DDBJ whole genome shotgun (WGS) entry which is preliminary data.</text>
</comment>
<dbReference type="EMBL" id="QEAQ01000003">
    <property type="protein sequence ID" value="TPX62289.1"/>
    <property type="molecule type" value="Genomic_DNA"/>
</dbReference>
<keyword evidence="3" id="KW-1185">Reference proteome</keyword>
<evidence type="ECO:0000313" key="2">
    <source>
        <dbReference type="EMBL" id="TPX62289.1"/>
    </source>
</evidence>
<protein>
    <recommendedName>
        <fullName evidence="4">Transmembrane protein</fullName>
    </recommendedName>
</protein>
<feature type="transmembrane region" description="Helical" evidence="1">
    <location>
        <begin position="38"/>
        <end position="57"/>
    </location>
</feature>